<feature type="domain" description="Polysaccharide pyruvyl transferase" evidence="1">
    <location>
        <begin position="14"/>
        <end position="277"/>
    </location>
</feature>
<gene>
    <name evidence="2" type="ORF">X929_07475</name>
</gene>
<evidence type="ECO:0000259" key="1">
    <source>
        <dbReference type="Pfam" id="PF04230"/>
    </source>
</evidence>
<dbReference type="EMBL" id="AZRL01000021">
    <property type="protein sequence ID" value="PNR95567.1"/>
    <property type="molecule type" value="Genomic_DNA"/>
</dbReference>
<sequence>MKKIFLIGFYGYGNYGDDLLLKSFLQILNEIKFDGILFLPLENELEFDEGYIFQIITVSRFNFYEIRKTIKDSDVIIFGGGNLFQSETSYRSFMYYYYIAHLGAKFNKTILLLSQGFGSFNEKRSLQKLKKILSYPKLYGNLRDETSFVFATKYNKNISLGVDVGPYPFLNYTYKKTNKISVCLKEEHDLRYLTEFLSTFENYTLSTLVINATQDALKNYELVESIRKETKITAEFPFKDSNKITKEISESKIIISDRLHSALAGIFFDGQTITFNNLKNRRVLKNIKRDYNFFYKNTAEIPFIYYDAVSSNYDFKEISDIYKDKLQKTVFDIKTLIQSIL</sequence>
<dbReference type="PANTHER" id="PTHR36836:SF1">
    <property type="entry name" value="COLANIC ACID BIOSYNTHESIS PROTEIN WCAK"/>
    <property type="match status" value="1"/>
</dbReference>
<organism evidence="2 3">
    <name type="scientific">Petrotoga olearia DSM 13574</name>
    <dbReference type="NCBI Taxonomy" id="1122955"/>
    <lineage>
        <taxon>Bacteria</taxon>
        <taxon>Thermotogati</taxon>
        <taxon>Thermotogota</taxon>
        <taxon>Thermotogae</taxon>
        <taxon>Petrotogales</taxon>
        <taxon>Petrotogaceae</taxon>
        <taxon>Petrotoga</taxon>
    </lineage>
</organism>
<dbReference type="OrthoDB" id="3199616at2"/>
<dbReference type="InterPro" id="IPR007345">
    <property type="entry name" value="Polysacch_pyruvyl_Trfase"/>
</dbReference>
<dbReference type="Proteomes" id="UP000236434">
    <property type="component" value="Unassembled WGS sequence"/>
</dbReference>
<dbReference type="RefSeq" id="WP_103067356.1">
    <property type="nucleotide sequence ID" value="NZ_AZRL01000021.1"/>
</dbReference>
<dbReference type="Pfam" id="PF04230">
    <property type="entry name" value="PS_pyruv_trans"/>
    <property type="match status" value="1"/>
</dbReference>
<dbReference type="AlphaFoldDB" id="A0A2K1NYM8"/>
<protein>
    <recommendedName>
        <fullName evidence="1">Polysaccharide pyruvyl transferase domain-containing protein</fullName>
    </recommendedName>
</protein>
<comment type="caution">
    <text evidence="2">The sequence shown here is derived from an EMBL/GenBank/DDBJ whole genome shotgun (WGS) entry which is preliminary data.</text>
</comment>
<evidence type="ECO:0000313" key="2">
    <source>
        <dbReference type="EMBL" id="PNR95567.1"/>
    </source>
</evidence>
<evidence type="ECO:0000313" key="3">
    <source>
        <dbReference type="Proteomes" id="UP000236434"/>
    </source>
</evidence>
<proteinExistence type="predicted"/>
<reference evidence="2 3" key="1">
    <citation type="submission" date="2013-12" db="EMBL/GenBank/DDBJ databases">
        <title>Comparative genomics of Petrotoga isolates.</title>
        <authorList>
            <person name="Nesbo C.L."/>
            <person name="Charchuk R."/>
            <person name="Chow K."/>
        </authorList>
    </citation>
    <scope>NUCLEOTIDE SEQUENCE [LARGE SCALE GENOMIC DNA]</scope>
    <source>
        <strain evidence="2 3">DSM 13574</strain>
    </source>
</reference>
<accession>A0A2K1NYM8</accession>
<name>A0A2K1NYM8_9BACT</name>
<dbReference type="PANTHER" id="PTHR36836">
    <property type="entry name" value="COLANIC ACID BIOSYNTHESIS PROTEIN WCAK"/>
    <property type="match status" value="1"/>
</dbReference>